<keyword evidence="3" id="KW-1185">Reference proteome</keyword>
<evidence type="ECO:0000313" key="2">
    <source>
        <dbReference type="EMBL" id="KAJ1116701.1"/>
    </source>
</evidence>
<protein>
    <submittedName>
        <fullName evidence="2">Uncharacterized protein</fullName>
    </submittedName>
</protein>
<gene>
    <name evidence="2" type="ORF">NDU88_004907</name>
</gene>
<name>A0AAV7NL62_PLEWA</name>
<accession>A0AAV7NL62</accession>
<organism evidence="2 3">
    <name type="scientific">Pleurodeles waltl</name>
    <name type="common">Iberian ribbed newt</name>
    <dbReference type="NCBI Taxonomy" id="8319"/>
    <lineage>
        <taxon>Eukaryota</taxon>
        <taxon>Metazoa</taxon>
        <taxon>Chordata</taxon>
        <taxon>Craniata</taxon>
        <taxon>Vertebrata</taxon>
        <taxon>Euteleostomi</taxon>
        <taxon>Amphibia</taxon>
        <taxon>Batrachia</taxon>
        <taxon>Caudata</taxon>
        <taxon>Salamandroidea</taxon>
        <taxon>Salamandridae</taxon>
        <taxon>Pleurodelinae</taxon>
        <taxon>Pleurodeles</taxon>
    </lineage>
</organism>
<evidence type="ECO:0000313" key="3">
    <source>
        <dbReference type="Proteomes" id="UP001066276"/>
    </source>
</evidence>
<sequence length="82" mass="9027">MRRSQKKSRKPRSFTKNPTISEAEQQLAALLEAAAEIMAQTGSETDPDSQSGKRLTEFKLEKSILAYGDMPAVTLQSVDELA</sequence>
<feature type="region of interest" description="Disordered" evidence="1">
    <location>
        <begin position="1"/>
        <end position="22"/>
    </location>
</feature>
<dbReference type="AlphaFoldDB" id="A0AAV7NL62"/>
<dbReference type="Proteomes" id="UP001066276">
    <property type="component" value="Chromosome 8"/>
</dbReference>
<proteinExistence type="predicted"/>
<dbReference type="EMBL" id="JANPWB010000012">
    <property type="protein sequence ID" value="KAJ1116701.1"/>
    <property type="molecule type" value="Genomic_DNA"/>
</dbReference>
<feature type="compositionally biased region" description="Basic residues" evidence="1">
    <location>
        <begin position="1"/>
        <end position="13"/>
    </location>
</feature>
<reference evidence="2" key="1">
    <citation type="journal article" date="2022" name="bioRxiv">
        <title>Sequencing and chromosome-scale assembly of the giantPleurodeles waltlgenome.</title>
        <authorList>
            <person name="Brown T."/>
            <person name="Elewa A."/>
            <person name="Iarovenko S."/>
            <person name="Subramanian E."/>
            <person name="Araus A.J."/>
            <person name="Petzold A."/>
            <person name="Susuki M."/>
            <person name="Suzuki K.-i.T."/>
            <person name="Hayashi T."/>
            <person name="Toyoda A."/>
            <person name="Oliveira C."/>
            <person name="Osipova E."/>
            <person name="Leigh N.D."/>
            <person name="Simon A."/>
            <person name="Yun M.H."/>
        </authorList>
    </citation>
    <scope>NUCLEOTIDE SEQUENCE</scope>
    <source>
        <strain evidence="2">20211129_DDA</strain>
        <tissue evidence="2">Liver</tissue>
    </source>
</reference>
<comment type="caution">
    <text evidence="2">The sequence shown here is derived from an EMBL/GenBank/DDBJ whole genome shotgun (WGS) entry which is preliminary data.</text>
</comment>
<evidence type="ECO:0000256" key="1">
    <source>
        <dbReference type="SAM" id="MobiDB-lite"/>
    </source>
</evidence>